<feature type="compositionally biased region" description="Low complexity" evidence="1">
    <location>
        <begin position="75"/>
        <end position="86"/>
    </location>
</feature>
<dbReference type="EMBL" id="RXIC02000026">
    <property type="protein sequence ID" value="KAB1203161.1"/>
    <property type="molecule type" value="Genomic_DNA"/>
</dbReference>
<dbReference type="PANTHER" id="PTHR33924">
    <property type="entry name" value="CATION-TRANSPORTING ATPASE"/>
    <property type="match status" value="1"/>
</dbReference>
<feature type="region of interest" description="Disordered" evidence="1">
    <location>
        <begin position="36"/>
        <end position="106"/>
    </location>
</feature>
<organism evidence="3 4">
    <name type="scientific">Morella rubra</name>
    <name type="common">Chinese bayberry</name>
    <dbReference type="NCBI Taxonomy" id="262757"/>
    <lineage>
        <taxon>Eukaryota</taxon>
        <taxon>Viridiplantae</taxon>
        <taxon>Streptophyta</taxon>
        <taxon>Embryophyta</taxon>
        <taxon>Tracheophyta</taxon>
        <taxon>Spermatophyta</taxon>
        <taxon>Magnoliopsida</taxon>
        <taxon>eudicotyledons</taxon>
        <taxon>Gunneridae</taxon>
        <taxon>Pentapetalae</taxon>
        <taxon>rosids</taxon>
        <taxon>fabids</taxon>
        <taxon>Fagales</taxon>
        <taxon>Myricaceae</taxon>
        <taxon>Morella</taxon>
    </lineage>
</organism>
<feature type="region of interest" description="Disordered" evidence="1">
    <location>
        <begin position="1"/>
        <end position="22"/>
    </location>
</feature>
<keyword evidence="2" id="KW-1133">Transmembrane helix</keyword>
<feature type="compositionally biased region" description="Basic and acidic residues" evidence="1">
    <location>
        <begin position="87"/>
        <end position="98"/>
    </location>
</feature>
<comment type="caution">
    <text evidence="3">The sequence shown here is derived from an EMBL/GenBank/DDBJ whole genome shotgun (WGS) entry which is preliminary data.</text>
</comment>
<protein>
    <submittedName>
        <fullName evidence="3">Uncharacterized protein</fullName>
    </submittedName>
</protein>
<name>A0A6A1USF1_9ROSI</name>
<feature type="transmembrane region" description="Helical" evidence="2">
    <location>
        <begin position="497"/>
        <end position="515"/>
    </location>
</feature>
<sequence length="573" mass="64510">MSQLTEVPVISDFDASQAEKTGRNSFALDINSEVCVGKDSDKGEDSNLRKQKREDDSNFVASRGIGVDLNAEDVSSTASQETSNSSKIHENFKSRDSSDCGSSLGPLCEKDPMRRWEEMKKNGFLSSYGGIPRPRPRPKLRLRKCKKDGTKKRMELAKREQVDRFAKFTAPSGLLNELNPGIINHVRNRKQVYSIIEALVGSENFGNENIGNEQLAQMKSGTTEGSNRMDLVNMNDSAIHRASFCQEDGPLGTSSGIRQTGVCSTPINKFSHSIVEGIRGGHSELGMVERVYGKSCDSQSIPVCLQQHEIMNQGGTPEHLKLSSSAQAFENASPSSNEDSATFASTVSAAVCVASQWLNFVHQDIQGRLSALQRSKTRLRTVITSELPSLISKEFPCNQEKTSCPASVDPHIERWSKLFDQMHESLTEEEKELKSSLNEVKEMQLQCDRGLQLVNTPENDSRLTSLVELTCAFNDLWNQVCLECDSLLAINTVLCKYFGMVSFMLLLLFLLYYFVQMFSWIYLYFVRCSVFEVPFKTSTEEDFQKKKRKDIKIVRRFIDEKEDYQRRIAGRME</sequence>
<evidence type="ECO:0000313" key="3">
    <source>
        <dbReference type="EMBL" id="KAB1203161.1"/>
    </source>
</evidence>
<dbReference type="Proteomes" id="UP000516437">
    <property type="component" value="Chromosome 8"/>
</dbReference>
<dbReference type="AlphaFoldDB" id="A0A6A1USF1"/>
<proteinExistence type="predicted"/>
<evidence type="ECO:0000313" key="4">
    <source>
        <dbReference type="Proteomes" id="UP000516437"/>
    </source>
</evidence>
<feature type="compositionally biased region" description="Basic and acidic residues" evidence="1">
    <location>
        <begin position="36"/>
        <end position="56"/>
    </location>
</feature>
<keyword evidence="4" id="KW-1185">Reference proteome</keyword>
<keyword evidence="2" id="KW-0812">Transmembrane</keyword>
<dbReference type="PANTHER" id="PTHR33924:SF5">
    <property type="entry name" value="CATION-TRANSPORTING ATPASE"/>
    <property type="match status" value="1"/>
</dbReference>
<reference evidence="3 4" key="1">
    <citation type="journal article" date="2019" name="Plant Biotechnol. J.">
        <title>The red bayberry genome and genetic basis of sex determination.</title>
        <authorList>
            <person name="Jia H.M."/>
            <person name="Jia H.J."/>
            <person name="Cai Q.L."/>
            <person name="Wang Y."/>
            <person name="Zhao H.B."/>
            <person name="Yang W.F."/>
            <person name="Wang G.Y."/>
            <person name="Li Y.H."/>
            <person name="Zhan D.L."/>
            <person name="Shen Y.T."/>
            <person name="Niu Q.F."/>
            <person name="Chang L."/>
            <person name="Qiu J."/>
            <person name="Zhao L."/>
            <person name="Xie H.B."/>
            <person name="Fu W.Y."/>
            <person name="Jin J."/>
            <person name="Li X.W."/>
            <person name="Jiao Y."/>
            <person name="Zhou C.C."/>
            <person name="Tu T."/>
            <person name="Chai C.Y."/>
            <person name="Gao J.L."/>
            <person name="Fan L.J."/>
            <person name="van de Weg E."/>
            <person name="Wang J.Y."/>
            <person name="Gao Z.S."/>
        </authorList>
    </citation>
    <scope>NUCLEOTIDE SEQUENCE [LARGE SCALE GENOMIC DNA]</scope>
    <source>
        <tissue evidence="3">Leaves</tissue>
    </source>
</reference>
<dbReference type="OrthoDB" id="1930341at2759"/>
<evidence type="ECO:0000256" key="1">
    <source>
        <dbReference type="SAM" id="MobiDB-lite"/>
    </source>
</evidence>
<gene>
    <name evidence="3" type="ORF">CJ030_MR8G027538</name>
</gene>
<accession>A0A6A1USF1</accession>
<keyword evidence="2" id="KW-0472">Membrane</keyword>
<evidence type="ECO:0000256" key="2">
    <source>
        <dbReference type="SAM" id="Phobius"/>
    </source>
</evidence>